<name>E3NMV6_CAERE</name>
<feature type="coiled-coil region" evidence="13">
    <location>
        <begin position="171"/>
        <end position="198"/>
    </location>
</feature>
<keyword evidence="3 9" id="KW-0547">Nucleotide-binding</keyword>
<evidence type="ECO:0000256" key="10">
    <source>
        <dbReference type="PIRSR" id="PIRSR630616-3"/>
    </source>
</evidence>
<dbReference type="Gene3D" id="1.10.510.10">
    <property type="entry name" value="Transferase(Phosphotransferase) domain 1"/>
    <property type="match status" value="1"/>
</dbReference>
<evidence type="ECO:0000256" key="7">
    <source>
        <dbReference type="ARBA" id="ARBA00048679"/>
    </source>
</evidence>
<evidence type="ECO:0000256" key="13">
    <source>
        <dbReference type="SAM" id="Coils"/>
    </source>
</evidence>
<keyword evidence="5 9" id="KW-0067">ATP-binding</keyword>
<keyword evidence="1 12" id="KW-0723">Serine/threonine-protein kinase</keyword>
<feature type="active site" description="Proton acceptor" evidence="8">
    <location>
        <position position="349"/>
    </location>
</feature>
<evidence type="ECO:0000259" key="14">
    <source>
        <dbReference type="PROSITE" id="PS50011"/>
    </source>
</evidence>
<evidence type="ECO:0000256" key="3">
    <source>
        <dbReference type="ARBA" id="ARBA00022741"/>
    </source>
</evidence>
<evidence type="ECO:0000256" key="5">
    <source>
        <dbReference type="ARBA" id="ARBA00022840"/>
    </source>
</evidence>
<dbReference type="InterPro" id="IPR011009">
    <property type="entry name" value="Kinase-like_dom_sf"/>
</dbReference>
<feature type="binding site" evidence="9 11">
    <location>
        <position position="258"/>
    </location>
    <ligand>
        <name>ATP</name>
        <dbReference type="ChEBI" id="CHEBI:30616"/>
    </ligand>
</feature>
<dbReference type="SMART" id="SM00220">
    <property type="entry name" value="S_TKc"/>
    <property type="match status" value="1"/>
</dbReference>
<dbReference type="InterPro" id="IPR000719">
    <property type="entry name" value="Prot_kinase_dom"/>
</dbReference>
<evidence type="ECO:0000313" key="15">
    <source>
        <dbReference type="EMBL" id="EFP08977.1"/>
    </source>
</evidence>
<evidence type="ECO:0000256" key="9">
    <source>
        <dbReference type="PIRSR" id="PIRSR630616-2"/>
    </source>
</evidence>
<dbReference type="SUPFAM" id="SSF56112">
    <property type="entry name" value="Protein kinase-like (PK-like)"/>
    <property type="match status" value="1"/>
</dbReference>
<keyword evidence="16" id="KW-1185">Reference proteome</keyword>
<evidence type="ECO:0000256" key="12">
    <source>
        <dbReference type="RuleBase" id="RU000304"/>
    </source>
</evidence>
<dbReference type="InterPro" id="IPR017441">
    <property type="entry name" value="Protein_kinase_ATP_BS"/>
</dbReference>
<dbReference type="HOGENOM" id="CLU_559276_0_0_1"/>
<keyword evidence="2" id="KW-0808">Transferase</keyword>
<protein>
    <recommendedName>
        <fullName evidence="14">Protein kinase domain-containing protein</fullName>
    </recommendedName>
</protein>
<evidence type="ECO:0000256" key="6">
    <source>
        <dbReference type="ARBA" id="ARBA00047899"/>
    </source>
</evidence>
<keyword evidence="13" id="KW-0175">Coiled coil</keyword>
<evidence type="ECO:0000256" key="4">
    <source>
        <dbReference type="ARBA" id="ARBA00022777"/>
    </source>
</evidence>
<evidence type="ECO:0000256" key="8">
    <source>
        <dbReference type="PIRSR" id="PIRSR630616-1"/>
    </source>
</evidence>
<dbReference type="GO" id="GO:0004674">
    <property type="term" value="F:protein serine/threonine kinase activity"/>
    <property type="evidence" value="ECO:0007669"/>
    <property type="project" value="UniProtKB-KW"/>
</dbReference>
<dbReference type="InterPro" id="IPR008271">
    <property type="entry name" value="Ser/Thr_kinase_AS"/>
</dbReference>
<feature type="cross-link" description="Glycyl lysine isopeptide (Lys-Gly) (interchain with G-Cter in SUMO2)" evidence="10">
    <location>
        <position position="351"/>
    </location>
</feature>
<dbReference type="InParanoid" id="E3NMV6"/>
<evidence type="ECO:0000256" key="11">
    <source>
        <dbReference type="PROSITE-ProRule" id="PRU10141"/>
    </source>
</evidence>
<accession>E3NMV6</accession>
<organism evidence="16">
    <name type="scientific">Caenorhabditis remanei</name>
    <name type="common">Caenorhabditis vulgaris</name>
    <dbReference type="NCBI Taxonomy" id="31234"/>
    <lineage>
        <taxon>Eukaryota</taxon>
        <taxon>Metazoa</taxon>
        <taxon>Ecdysozoa</taxon>
        <taxon>Nematoda</taxon>
        <taxon>Chromadorea</taxon>
        <taxon>Rhabditida</taxon>
        <taxon>Rhabditina</taxon>
        <taxon>Rhabditomorpha</taxon>
        <taxon>Rhabditoidea</taxon>
        <taxon>Rhabditidae</taxon>
        <taxon>Peloderinae</taxon>
        <taxon>Caenorhabditis</taxon>
    </lineage>
</organism>
<evidence type="ECO:0000256" key="2">
    <source>
        <dbReference type="ARBA" id="ARBA00022679"/>
    </source>
</evidence>
<dbReference type="GO" id="GO:0005524">
    <property type="term" value="F:ATP binding"/>
    <property type="evidence" value="ECO:0007669"/>
    <property type="project" value="UniProtKB-UniRule"/>
</dbReference>
<dbReference type="PROSITE" id="PS50011">
    <property type="entry name" value="PROTEIN_KINASE_DOM"/>
    <property type="match status" value="1"/>
</dbReference>
<dbReference type="eggNOG" id="KOG0583">
    <property type="taxonomic scope" value="Eukaryota"/>
</dbReference>
<dbReference type="PROSITE" id="PS00108">
    <property type="entry name" value="PROTEIN_KINASE_ST"/>
    <property type="match status" value="1"/>
</dbReference>
<evidence type="ECO:0000313" key="16">
    <source>
        <dbReference type="Proteomes" id="UP000008281"/>
    </source>
</evidence>
<evidence type="ECO:0000256" key="1">
    <source>
        <dbReference type="ARBA" id="ARBA00022527"/>
    </source>
</evidence>
<gene>
    <name evidence="15" type="ORF">CRE_15166</name>
</gene>
<feature type="domain" description="Protein kinase" evidence="14">
    <location>
        <begin position="229"/>
        <end position="469"/>
    </location>
</feature>
<dbReference type="PROSITE" id="PS00107">
    <property type="entry name" value="PROTEIN_KINASE_ATP"/>
    <property type="match status" value="1"/>
</dbReference>
<dbReference type="Pfam" id="PF00069">
    <property type="entry name" value="Pkinase"/>
    <property type="match status" value="1"/>
</dbReference>
<sequence length="488" mass="56460">MVEIGGDSVLLEDRNGQCLLYDIRRMDKPRWTIVSKEPSFSINVTSQYVCLEQPKNTVRVVRICSGDEMPWISMRKNESFCGILEGNEKEEFYIVHDCSKNTNLYIIGRDAYERKEVPLYSYQSHQETPKHFVRHGRSLYATGDQKGVIMTQFGDVRVPSFKTSARQLRKNNKYQIKVEKQDKELKEALVENRRYESNFLKKKNMQEAEVDVKSVASQKDNGGPKIEDFAHIRDVGEGTYGVVAEYTSKRTGHRVAIKTLHRSLRYNEAYLIQREAINMAKISHKNVIHLYHCFSTQLHVYLVMELMTTNLSKIIESSGRLDTYDSSQVLSSIGEALRYCHFKQLIHRDVKPDNILISGDSIKLGDFGISTFDQGRTICGTEGYMAPEIITDMMYSYQVDSYALGVTLHEMLTTTMPFGDEKDGGKSKKWKFETNESFSEDIMEVLNGLLEAKPRKRWTMKQVLECTWIKKEEEKRELEIINDLKKMM</sequence>
<dbReference type="OrthoDB" id="5796135at2759"/>
<dbReference type="AlphaFoldDB" id="E3NMV6"/>
<keyword evidence="4" id="KW-0418">Kinase</keyword>
<dbReference type="PANTHER" id="PTHR24350">
    <property type="entry name" value="SERINE/THREONINE-PROTEIN KINASE IAL-RELATED"/>
    <property type="match status" value="1"/>
</dbReference>
<dbReference type="STRING" id="31234.E3NMV6"/>
<dbReference type="InterPro" id="IPR030616">
    <property type="entry name" value="Aur-like"/>
</dbReference>
<dbReference type="Proteomes" id="UP000008281">
    <property type="component" value="Unassembled WGS sequence"/>
</dbReference>
<dbReference type="EMBL" id="DS269114">
    <property type="protein sequence ID" value="EFP08977.1"/>
    <property type="molecule type" value="Genomic_DNA"/>
</dbReference>
<comment type="similarity">
    <text evidence="12">Belongs to the protein kinase superfamily.</text>
</comment>
<comment type="catalytic activity">
    <reaction evidence="7">
        <text>L-seryl-[protein] + ATP = O-phospho-L-seryl-[protein] + ADP + H(+)</text>
        <dbReference type="Rhea" id="RHEA:17989"/>
        <dbReference type="Rhea" id="RHEA-COMP:9863"/>
        <dbReference type="Rhea" id="RHEA-COMP:11604"/>
        <dbReference type="ChEBI" id="CHEBI:15378"/>
        <dbReference type="ChEBI" id="CHEBI:29999"/>
        <dbReference type="ChEBI" id="CHEBI:30616"/>
        <dbReference type="ChEBI" id="CHEBI:83421"/>
        <dbReference type="ChEBI" id="CHEBI:456216"/>
        <dbReference type="EC" id="2.7.11.1"/>
    </reaction>
</comment>
<proteinExistence type="inferred from homology"/>
<reference evidence="15" key="1">
    <citation type="submission" date="2007-07" db="EMBL/GenBank/DDBJ databases">
        <title>PCAP assembly of the Caenorhabditis remanei genome.</title>
        <authorList>
            <consortium name="The Caenorhabditis remanei Sequencing Consortium"/>
            <person name="Wilson R.K."/>
        </authorList>
    </citation>
    <scope>NUCLEOTIDE SEQUENCE [LARGE SCALE GENOMIC DNA]</scope>
    <source>
        <strain evidence="15">PB4641</strain>
    </source>
</reference>
<feature type="binding site" evidence="9">
    <location>
        <position position="366"/>
    </location>
    <ligand>
        <name>ATP</name>
        <dbReference type="ChEBI" id="CHEBI:30616"/>
    </ligand>
</feature>
<comment type="catalytic activity">
    <reaction evidence="6">
        <text>L-threonyl-[protein] + ATP = O-phospho-L-threonyl-[protein] + ADP + H(+)</text>
        <dbReference type="Rhea" id="RHEA:46608"/>
        <dbReference type="Rhea" id="RHEA-COMP:11060"/>
        <dbReference type="Rhea" id="RHEA-COMP:11605"/>
        <dbReference type="ChEBI" id="CHEBI:15378"/>
        <dbReference type="ChEBI" id="CHEBI:30013"/>
        <dbReference type="ChEBI" id="CHEBI:30616"/>
        <dbReference type="ChEBI" id="CHEBI:61977"/>
        <dbReference type="ChEBI" id="CHEBI:456216"/>
        <dbReference type="EC" id="2.7.11.1"/>
    </reaction>
</comment>